<dbReference type="Pfam" id="PF00455">
    <property type="entry name" value="DeoRC"/>
    <property type="match status" value="1"/>
</dbReference>
<dbReference type="InterPro" id="IPR001034">
    <property type="entry name" value="DeoR_HTH"/>
</dbReference>
<evidence type="ECO:0000256" key="3">
    <source>
        <dbReference type="ARBA" id="ARBA00023163"/>
    </source>
</evidence>
<organism evidence="5 6">
    <name type="scientific">Arthrobacter flavus</name>
    <dbReference type="NCBI Taxonomy" id="95172"/>
    <lineage>
        <taxon>Bacteria</taxon>
        <taxon>Bacillati</taxon>
        <taxon>Actinomycetota</taxon>
        <taxon>Actinomycetes</taxon>
        <taxon>Micrococcales</taxon>
        <taxon>Micrococcaceae</taxon>
        <taxon>Arthrobacter</taxon>
    </lineage>
</organism>
<dbReference type="InterPro" id="IPR014036">
    <property type="entry name" value="DeoR-like_C"/>
</dbReference>
<dbReference type="PRINTS" id="PR00037">
    <property type="entry name" value="HTHLACR"/>
</dbReference>
<evidence type="ECO:0000256" key="1">
    <source>
        <dbReference type="ARBA" id="ARBA00023015"/>
    </source>
</evidence>
<dbReference type="RefSeq" id="WP_343879121.1">
    <property type="nucleotide sequence ID" value="NZ_BAAAIJ010000032.1"/>
</dbReference>
<proteinExistence type="predicted"/>
<dbReference type="Gene3D" id="3.40.50.1360">
    <property type="match status" value="1"/>
</dbReference>
<dbReference type="PROSITE" id="PS51000">
    <property type="entry name" value="HTH_DEOR_2"/>
    <property type="match status" value="1"/>
</dbReference>
<dbReference type="EMBL" id="JBHUGA010000040">
    <property type="protein sequence ID" value="MFD1847028.1"/>
    <property type="molecule type" value="Genomic_DNA"/>
</dbReference>
<dbReference type="SUPFAM" id="SSF46785">
    <property type="entry name" value="Winged helix' DNA-binding domain"/>
    <property type="match status" value="1"/>
</dbReference>
<keyword evidence="1" id="KW-0805">Transcription regulation</keyword>
<evidence type="ECO:0000313" key="5">
    <source>
        <dbReference type="EMBL" id="MFD1847028.1"/>
    </source>
</evidence>
<evidence type="ECO:0000259" key="4">
    <source>
        <dbReference type="PROSITE" id="PS51000"/>
    </source>
</evidence>
<reference evidence="6" key="1">
    <citation type="journal article" date="2019" name="Int. J. Syst. Evol. Microbiol.">
        <title>The Global Catalogue of Microorganisms (GCM) 10K type strain sequencing project: providing services to taxonomists for standard genome sequencing and annotation.</title>
        <authorList>
            <consortium name="The Broad Institute Genomics Platform"/>
            <consortium name="The Broad Institute Genome Sequencing Center for Infectious Disease"/>
            <person name="Wu L."/>
            <person name="Ma J."/>
        </authorList>
    </citation>
    <scope>NUCLEOTIDE SEQUENCE [LARGE SCALE GENOMIC DNA]</scope>
    <source>
        <strain evidence="6">JCM 11496</strain>
    </source>
</reference>
<dbReference type="InterPro" id="IPR050313">
    <property type="entry name" value="Carb_Metab_HTH_regulators"/>
</dbReference>
<accession>A0ABW4Q8I7</accession>
<evidence type="ECO:0000313" key="6">
    <source>
        <dbReference type="Proteomes" id="UP001597307"/>
    </source>
</evidence>
<dbReference type="Pfam" id="PF08220">
    <property type="entry name" value="HTH_DeoR"/>
    <property type="match status" value="1"/>
</dbReference>
<keyword evidence="2 5" id="KW-0238">DNA-binding</keyword>
<evidence type="ECO:0000256" key="2">
    <source>
        <dbReference type="ARBA" id="ARBA00023125"/>
    </source>
</evidence>
<dbReference type="SMART" id="SM00420">
    <property type="entry name" value="HTH_DEOR"/>
    <property type="match status" value="1"/>
</dbReference>
<dbReference type="InterPro" id="IPR036390">
    <property type="entry name" value="WH_DNA-bd_sf"/>
</dbReference>
<keyword evidence="6" id="KW-1185">Reference proteome</keyword>
<comment type="caution">
    <text evidence="5">The sequence shown here is derived from an EMBL/GenBank/DDBJ whole genome shotgun (WGS) entry which is preliminary data.</text>
</comment>
<keyword evidence="3" id="KW-0804">Transcription</keyword>
<dbReference type="Proteomes" id="UP001597307">
    <property type="component" value="Unassembled WGS sequence"/>
</dbReference>
<dbReference type="PANTHER" id="PTHR30363:SF44">
    <property type="entry name" value="AGA OPERON TRANSCRIPTIONAL REPRESSOR-RELATED"/>
    <property type="match status" value="1"/>
</dbReference>
<dbReference type="SUPFAM" id="SSF100950">
    <property type="entry name" value="NagB/RpiA/CoA transferase-like"/>
    <property type="match status" value="1"/>
</dbReference>
<dbReference type="InterPro" id="IPR037171">
    <property type="entry name" value="NagB/RpiA_transferase-like"/>
</dbReference>
<dbReference type="Gene3D" id="1.10.10.10">
    <property type="entry name" value="Winged helix-like DNA-binding domain superfamily/Winged helix DNA-binding domain"/>
    <property type="match status" value="1"/>
</dbReference>
<name>A0ABW4Q8I7_9MICC</name>
<dbReference type="SMART" id="SM01134">
    <property type="entry name" value="DeoRC"/>
    <property type="match status" value="1"/>
</dbReference>
<dbReference type="PANTHER" id="PTHR30363">
    <property type="entry name" value="HTH-TYPE TRANSCRIPTIONAL REGULATOR SRLR-RELATED"/>
    <property type="match status" value="1"/>
</dbReference>
<gene>
    <name evidence="5" type="ORF">ACFSFX_10520</name>
</gene>
<feature type="domain" description="HTH deoR-type" evidence="4">
    <location>
        <begin position="3"/>
        <end position="58"/>
    </location>
</feature>
<dbReference type="PROSITE" id="PS00894">
    <property type="entry name" value="HTH_DEOR_1"/>
    <property type="match status" value="1"/>
</dbReference>
<protein>
    <submittedName>
        <fullName evidence="5">DeoR/GlpR family DNA-binding transcription regulator</fullName>
    </submittedName>
</protein>
<dbReference type="InterPro" id="IPR018356">
    <property type="entry name" value="Tscrpt_reg_HTH_DeoR_CS"/>
</dbReference>
<dbReference type="GO" id="GO:0003677">
    <property type="term" value="F:DNA binding"/>
    <property type="evidence" value="ECO:0007669"/>
    <property type="project" value="UniProtKB-KW"/>
</dbReference>
<dbReference type="InterPro" id="IPR036388">
    <property type="entry name" value="WH-like_DNA-bd_sf"/>
</dbReference>
<sequence length="266" mass="28058">MKRAERLSAILDLLSEATQVDVDEIVSKLKVSPATARRDLDSLAEQRLLTRTHGGATIETVAYDLPGRYNKDAHAEQKRAIAQAASNLIPKGAVIGLCGGTTSTAIASALSKRSDLMEPSNKPTLTVVTNAINIAAQLAVRPNFKIMVTGGIVNPRSYELVGSYADAVLQRVALDLAFVGVNGLDPIVGPTISDEGEAAVNAMVAKRATQAYVVADSSKIGTRCFATMTGYTFSNLITDSGITAAQRRSFEDHGTTVIVAPKLGTE</sequence>